<dbReference type="AlphaFoldDB" id="A0A151NBW8"/>
<gene>
    <name evidence="2" type="ORF">Y1Q_0007738</name>
</gene>
<dbReference type="EMBL" id="AKHW03003549">
    <property type="protein sequence ID" value="KYO34304.1"/>
    <property type="molecule type" value="Genomic_DNA"/>
</dbReference>
<evidence type="ECO:0000313" key="2">
    <source>
        <dbReference type="EMBL" id="KYO34304.1"/>
    </source>
</evidence>
<feature type="compositionally biased region" description="Polar residues" evidence="1">
    <location>
        <begin position="1"/>
        <end position="10"/>
    </location>
</feature>
<name>A0A151NBW8_ALLMI</name>
<organism evidence="2 3">
    <name type="scientific">Alligator mississippiensis</name>
    <name type="common">American alligator</name>
    <dbReference type="NCBI Taxonomy" id="8496"/>
    <lineage>
        <taxon>Eukaryota</taxon>
        <taxon>Metazoa</taxon>
        <taxon>Chordata</taxon>
        <taxon>Craniata</taxon>
        <taxon>Vertebrata</taxon>
        <taxon>Euteleostomi</taxon>
        <taxon>Archelosauria</taxon>
        <taxon>Archosauria</taxon>
        <taxon>Crocodylia</taxon>
        <taxon>Alligatoridae</taxon>
        <taxon>Alligatorinae</taxon>
        <taxon>Alligator</taxon>
    </lineage>
</organism>
<evidence type="ECO:0000313" key="3">
    <source>
        <dbReference type="Proteomes" id="UP000050525"/>
    </source>
</evidence>
<feature type="region of interest" description="Disordered" evidence="1">
    <location>
        <begin position="1"/>
        <end position="23"/>
    </location>
</feature>
<dbReference type="Proteomes" id="UP000050525">
    <property type="component" value="Unassembled WGS sequence"/>
</dbReference>
<protein>
    <submittedName>
        <fullName evidence="2">Uncharacterized protein</fullName>
    </submittedName>
</protein>
<evidence type="ECO:0000256" key="1">
    <source>
        <dbReference type="SAM" id="MobiDB-lite"/>
    </source>
</evidence>
<keyword evidence="3" id="KW-1185">Reference proteome</keyword>
<sequence length="91" mass="10047">MGSGASQNPLPTGAADPCLSRPGIGRPSPLPLAWAGRSWKENFHYRDRRLSHALLQQVEASLAELGLAVSWLCREPGQGTLKPWWRGMRKD</sequence>
<proteinExistence type="predicted"/>
<comment type="caution">
    <text evidence="2">The sequence shown here is derived from an EMBL/GenBank/DDBJ whole genome shotgun (WGS) entry which is preliminary data.</text>
</comment>
<reference evidence="2 3" key="1">
    <citation type="journal article" date="2012" name="Genome Biol.">
        <title>Sequencing three crocodilian genomes to illuminate the evolution of archosaurs and amniotes.</title>
        <authorList>
            <person name="St John J.A."/>
            <person name="Braun E.L."/>
            <person name="Isberg S.R."/>
            <person name="Miles L.G."/>
            <person name="Chong A.Y."/>
            <person name="Gongora J."/>
            <person name="Dalzell P."/>
            <person name="Moran C."/>
            <person name="Bed'hom B."/>
            <person name="Abzhanov A."/>
            <person name="Burgess S.C."/>
            <person name="Cooksey A.M."/>
            <person name="Castoe T.A."/>
            <person name="Crawford N.G."/>
            <person name="Densmore L.D."/>
            <person name="Drew J.C."/>
            <person name="Edwards S.V."/>
            <person name="Faircloth B.C."/>
            <person name="Fujita M.K."/>
            <person name="Greenwold M.J."/>
            <person name="Hoffmann F.G."/>
            <person name="Howard J.M."/>
            <person name="Iguchi T."/>
            <person name="Janes D.E."/>
            <person name="Khan S.Y."/>
            <person name="Kohno S."/>
            <person name="de Koning A.J."/>
            <person name="Lance S.L."/>
            <person name="McCarthy F.M."/>
            <person name="McCormack J.E."/>
            <person name="Merchant M.E."/>
            <person name="Peterson D.G."/>
            <person name="Pollock D.D."/>
            <person name="Pourmand N."/>
            <person name="Raney B.J."/>
            <person name="Roessler K.A."/>
            <person name="Sanford J.R."/>
            <person name="Sawyer R.H."/>
            <person name="Schmidt C.J."/>
            <person name="Triplett E.W."/>
            <person name="Tuberville T.D."/>
            <person name="Venegas-Anaya M."/>
            <person name="Howard J.T."/>
            <person name="Jarvis E.D."/>
            <person name="Guillette L.J.Jr."/>
            <person name="Glenn T.C."/>
            <person name="Green R.E."/>
            <person name="Ray D.A."/>
        </authorList>
    </citation>
    <scope>NUCLEOTIDE SEQUENCE [LARGE SCALE GENOMIC DNA]</scope>
    <source>
        <strain evidence="2">KSC_2009_1</strain>
    </source>
</reference>
<accession>A0A151NBW8</accession>